<proteinExistence type="predicted"/>
<accession>A0ABN0RMM3</accession>
<evidence type="ECO:0000313" key="2">
    <source>
        <dbReference type="Proteomes" id="UP000019275"/>
    </source>
</evidence>
<organism evidence="1 2">
    <name type="scientific">Cellulophaga geojensis KL-A</name>
    <dbReference type="NCBI Taxonomy" id="1328323"/>
    <lineage>
        <taxon>Bacteria</taxon>
        <taxon>Pseudomonadati</taxon>
        <taxon>Bacteroidota</taxon>
        <taxon>Flavobacteriia</taxon>
        <taxon>Flavobacteriales</taxon>
        <taxon>Flavobacteriaceae</taxon>
        <taxon>Cellulophaga</taxon>
    </lineage>
</organism>
<gene>
    <name evidence="1" type="ORF">KLA_11010</name>
</gene>
<comment type="caution">
    <text evidence="1">The sequence shown here is derived from an EMBL/GenBank/DDBJ whole genome shotgun (WGS) entry which is preliminary data.</text>
</comment>
<reference evidence="1 2" key="1">
    <citation type="journal article" date="2014" name="Genome Announc.">
        <title>Draft Genome Sequence of the Carrageenan-Degrading Bacterium Cellulophaga sp. Strain KL-A, Isolated from Decaying Marine Algae.</title>
        <authorList>
            <person name="Shan D."/>
            <person name="Ying J."/>
            <person name="Li X."/>
            <person name="Gao Z."/>
            <person name="Wei G."/>
            <person name="Shao Z."/>
        </authorList>
    </citation>
    <scope>NUCLEOTIDE SEQUENCE [LARGE SCALE GENOMIC DNA]</scope>
    <source>
        <strain evidence="1 2">KL-A</strain>
    </source>
</reference>
<evidence type="ECO:0000313" key="1">
    <source>
        <dbReference type="EMBL" id="EWH13069.1"/>
    </source>
</evidence>
<protein>
    <submittedName>
        <fullName evidence="1">3-oxoacyl-ACP reductase</fullName>
    </submittedName>
</protein>
<dbReference type="EMBL" id="ARZX01000014">
    <property type="protein sequence ID" value="EWH13069.1"/>
    <property type="molecule type" value="Genomic_DNA"/>
</dbReference>
<name>A0ABN0RMM3_9FLAO</name>
<dbReference type="Proteomes" id="UP000019275">
    <property type="component" value="Unassembled WGS sequence"/>
</dbReference>
<keyword evidence="2" id="KW-1185">Reference proteome</keyword>
<sequence>MVKYINLNISTTKNTSRNILTTAGAQGIGEAITKHFINTGATLDINGGVYNM</sequence>